<proteinExistence type="predicted"/>
<dbReference type="OrthoDB" id="6080479at2"/>
<organism evidence="2 3">
    <name type="scientific">Alcanivorax profundi</name>
    <dbReference type="NCBI Taxonomy" id="2338368"/>
    <lineage>
        <taxon>Bacteria</taxon>
        <taxon>Pseudomonadati</taxon>
        <taxon>Pseudomonadota</taxon>
        <taxon>Gammaproteobacteria</taxon>
        <taxon>Oceanospirillales</taxon>
        <taxon>Alcanivoracaceae</taxon>
        <taxon>Alcanivorax</taxon>
    </lineage>
</organism>
<dbReference type="AlphaFoldDB" id="A0A418XY14"/>
<feature type="transmembrane region" description="Helical" evidence="1">
    <location>
        <begin position="59"/>
        <end position="77"/>
    </location>
</feature>
<keyword evidence="1" id="KW-0812">Transmembrane</keyword>
<evidence type="ECO:0000313" key="3">
    <source>
        <dbReference type="Proteomes" id="UP000283734"/>
    </source>
</evidence>
<evidence type="ECO:0000256" key="1">
    <source>
        <dbReference type="SAM" id="Phobius"/>
    </source>
</evidence>
<evidence type="ECO:0000313" key="2">
    <source>
        <dbReference type="EMBL" id="RJG17921.1"/>
    </source>
</evidence>
<gene>
    <name evidence="2" type="ORF">D4A39_05360</name>
</gene>
<dbReference type="Proteomes" id="UP000283734">
    <property type="component" value="Unassembled WGS sequence"/>
</dbReference>
<accession>A0A418XY14</accession>
<name>A0A418XY14_9GAMM</name>
<keyword evidence="1" id="KW-0472">Membrane</keyword>
<comment type="caution">
    <text evidence="2">The sequence shown here is derived from an EMBL/GenBank/DDBJ whole genome shotgun (WGS) entry which is preliminary data.</text>
</comment>
<keyword evidence="1" id="KW-1133">Transmembrane helix</keyword>
<protein>
    <submittedName>
        <fullName evidence="2">Uncharacterized protein</fullName>
    </submittedName>
</protein>
<reference evidence="2 3" key="1">
    <citation type="submission" date="2018-09" db="EMBL/GenBank/DDBJ databases">
        <title>Alcanivorax profundi sp. nov., isolated from 1000 m-depth seawater of the Mariana Trench.</title>
        <authorList>
            <person name="Liu J."/>
        </authorList>
    </citation>
    <scope>NUCLEOTIDE SEQUENCE [LARGE SCALE GENOMIC DNA]</scope>
    <source>
        <strain evidence="2 3">MTEO17</strain>
    </source>
</reference>
<sequence>MILMRNLLAAWVLATGLFLAPVSAWSANSPEQGARGSEIHPAIAAADAQREKEARRKRYLLLFPAAVVVITVGLIVITRRK</sequence>
<dbReference type="EMBL" id="QYYA01000002">
    <property type="protein sequence ID" value="RJG17921.1"/>
    <property type="molecule type" value="Genomic_DNA"/>
</dbReference>
<keyword evidence="3" id="KW-1185">Reference proteome</keyword>